<dbReference type="PROSITE" id="PS51918">
    <property type="entry name" value="RADICAL_SAM"/>
    <property type="match status" value="1"/>
</dbReference>
<dbReference type="Gene3D" id="3.20.20.70">
    <property type="entry name" value="Aldolase class I"/>
    <property type="match status" value="1"/>
</dbReference>
<accession>A0ABR6Z0F2</accession>
<feature type="binding site" evidence="10">
    <location>
        <position position="300"/>
    </location>
    <ligand>
        <name>[4Fe-4S] cluster</name>
        <dbReference type="ChEBI" id="CHEBI:49883"/>
        <label>2</label>
        <note>4Fe-4S-substrate</note>
    </ligand>
</feature>
<sequence>MKYFWKVSVHDGRSWKLLIHDVVAIDKRKLDNMMLDQYGRKIEYLRISVTQKCNMKCIYCDPEGENSNDSKEDSLTPWEFEKVTRSMVKAGIKKVRITGGEPLLRRDVCEIISRISGIDGIEDICMTTNGINLSKMADDLKAAGLRRLNISLDSLKPEKFKFITGGGDLKKTMDGIDRALALGMTPVKINTVLIKEINDDEIDDLIELTRYRSIEVRFIELMPMGSFGEDNRDKIIHNDDLIASRPGLQYLERTDKGSPAVYYQMAGYTGKIGFISPMTHQFCSDCNRIRLTSDGKIRPCLGNNGEVNIRDALDLKADNFNQIVRQIIMDKPKGHHFGADFSSSRRMNMIGG</sequence>
<comment type="function">
    <text evidence="10">Catalyzes the cyclization of GTP to (8S)-3',8-cyclo-7,8-dihydroguanosine 5'-triphosphate.</text>
</comment>
<dbReference type="Pfam" id="PF06463">
    <property type="entry name" value="Mob_synth_C"/>
    <property type="match status" value="1"/>
</dbReference>
<dbReference type="HAMAP" id="MF_01225_B">
    <property type="entry name" value="MoaA_B"/>
    <property type="match status" value="1"/>
</dbReference>
<reference evidence="12 13" key="1">
    <citation type="journal article" date="2020" name="mSystems">
        <title>Defining Genomic and Predicted Metabolic Features of the Acetobacterium Genus.</title>
        <authorList>
            <person name="Ross D.E."/>
            <person name="Marshall C.W."/>
            <person name="Gulliver D."/>
            <person name="May H.D."/>
            <person name="Norman R.S."/>
        </authorList>
    </citation>
    <scope>NUCLEOTIDE SEQUENCE [LARGE SCALE GENOMIC DNA]</scope>
    <source>
        <strain evidence="12 13">DSM 4132</strain>
    </source>
</reference>
<feature type="domain" description="Radical SAM core" evidence="11">
    <location>
        <begin position="37"/>
        <end position="253"/>
    </location>
</feature>
<comment type="cofactor">
    <cofactor evidence="10">
        <name>[4Fe-4S] cluster</name>
        <dbReference type="ChEBI" id="CHEBI:49883"/>
    </cofactor>
    <text evidence="10">Binds 2 [4Fe-4S] clusters. Binds 1 [4Fe-4S] cluster coordinated with 3 cysteines and an exchangeable S-adenosyl-L-methionine and 1 [4Fe-4S] cluster coordinated with 3 cysteines and the GTP-derived substrate.</text>
</comment>
<keyword evidence="7 10" id="KW-0342">GTP-binding</keyword>
<evidence type="ECO:0000256" key="4">
    <source>
        <dbReference type="ARBA" id="ARBA00022741"/>
    </source>
</evidence>
<gene>
    <name evidence="10 12" type="primary">moaA</name>
    <name evidence="12" type="ORF">GH811_14955</name>
</gene>
<feature type="binding site" evidence="10">
    <location>
        <position position="100"/>
    </location>
    <ligand>
        <name>S-adenosyl-L-methionine</name>
        <dbReference type="ChEBI" id="CHEBI:59789"/>
    </ligand>
</feature>
<keyword evidence="3 10" id="KW-0479">Metal-binding</keyword>
<feature type="binding site" evidence="10">
    <location>
        <position position="188"/>
    </location>
    <ligand>
        <name>GTP</name>
        <dbReference type="ChEBI" id="CHEBI:37565"/>
    </ligand>
</feature>
<comment type="caution">
    <text evidence="12">The sequence shown here is derived from an EMBL/GenBank/DDBJ whole genome shotgun (WGS) entry which is preliminary data.</text>
</comment>
<dbReference type="SFLD" id="SFLDS00029">
    <property type="entry name" value="Radical_SAM"/>
    <property type="match status" value="1"/>
</dbReference>
<organism evidence="12 13">
    <name type="scientific">Acetobacterium malicum</name>
    <dbReference type="NCBI Taxonomy" id="52692"/>
    <lineage>
        <taxon>Bacteria</taxon>
        <taxon>Bacillati</taxon>
        <taxon>Bacillota</taxon>
        <taxon>Clostridia</taxon>
        <taxon>Eubacteriales</taxon>
        <taxon>Eubacteriaceae</taxon>
        <taxon>Acetobacterium</taxon>
    </lineage>
</organism>
<evidence type="ECO:0000256" key="8">
    <source>
        <dbReference type="ARBA" id="ARBA00023150"/>
    </source>
</evidence>
<keyword evidence="4 10" id="KW-0547">Nucleotide-binding</keyword>
<evidence type="ECO:0000313" key="12">
    <source>
        <dbReference type="EMBL" id="MBC3900913.1"/>
    </source>
</evidence>
<dbReference type="NCBIfam" id="NF001199">
    <property type="entry name" value="PRK00164.2-1"/>
    <property type="match status" value="1"/>
</dbReference>
<dbReference type="RefSeq" id="WP_186895042.1">
    <property type="nucleotide sequence ID" value="NZ_WJBE01000017.1"/>
</dbReference>
<comment type="catalytic activity">
    <reaction evidence="10">
        <text>GTP + AH2 + S-adenosyl-L-methionine = (8S)-3',8-cyclo-7,8-dihydroguanosine 5'-triphosphate + 5'-deoxyadenosine + L-methionine + A + H(+)</text>
        <dbReference type="Rhea" id="RHEA:49576"/>
        <dbReference type="ChEBI" id="CHEBI:13193"/>
        <dbReference type="ChEBI" id="CHEBI:15378"/>
        <dbReference type="ChEBI" id="CHEBI:17319"/>
        <dbReference type="ChEBI" id="CHEBI:17499"/>
        <dbReference type="ChEBI" id="CHEBI:37565"/>
        <dbReference type="ChEBI" id="CHEBI:57844"/>
        <dbReference type="ChEBI" id="CHEBI:59789"/>
        <dbReference type="ChEBI" id="CHEBI:131766"/>
        <dbReference type="EC" id="4.1.99.22"/>
    </reaction>
</comment>
<dbReference type="PANTHER" id="PTHR22960:SF0">
    <property type="entry name" value="MOLYBDENUM COFACTOR BIOSYNTHESIS PROTEIN 1"/>
    <property type="match status" value="1"/>
</dbReference>
<feature type="binding site" evidence="10">
    <location>
        <position position="222"/>
    </location>
    <ligand>
        <name>S-adenosyl-L-methionine</name>
        <dbReference type="ChEBI" id="CHEBI:59789"/>
    </ligand>
</feature>
<evidence type="ECO:0000256" key="2">
    <source>
        <dbReference type="ARBA" id="ARBA00022691"/>
    </source>
</evidence>
<evidence type="ECO:0000313" key="13">
    <source>
        <dbReference type="Proteomes" id="UP000622405"/>
    </source>
</evidence>
<feature type="binding site" evidence="10">
    <location>
        <position position="53"/>
    </location>
    <ligand>
        <name>[4Fe-4S] cluster</name>
        <dbReference type="ChEBI" id="CHEBI:49883"/>
        <label>1</label>
        <note>4Fe-4S-S-AdoMet</note>
    </ligand>
</feature>
<dbReference type="SFLD" id="SFLDG01067">
    <property type="entry name" value="SPASM/twitch_domain_containing"/>
    <property type="match status" value="1"/>
</dbReference>
<comment type="pathway">
    <text evidence="10">Cofactor biosynthesis; molybdopterin biosynthesis.</text>
</comment>
<dbReference type="NCBIfam" id="TIGR02666">
    <property type="entry name" value="moaA"/>
    <property type="match status" value="1"/>
</dbReference>
<dbReference type="InterPro" id="IPR007197">
    <property type="entry name" value="rSAM"/>
</dbReference>
<dbReference type="InterPro" id="IPR013785">
    <property type="entry name" value="Aldolase_TIM"/>
</dbReference>
<protein>
    <recommendedName>
        <fullName evidence="10">GTP 3',8-cyclase</fullName>
        <ecNumber evidence="10">4.1.99.22</ecNumber>
    </recommendedName>
    <alternativeName>
        <fullName evidence="10">Molybdenum cofactor biosynthesis protein A</fullName>
    </alternativeName>
</protein>
<feature type="binding site" evidence="10">
    <location>
        <position position="60"/>
    </location>
    <ligand>
        <name>[4Fe-4S] cluster</name>
        <dbReference type="ChEBI" id="CHEBI:49883"/>
        <label>1</label>
        <note>4Fe-4S-S-AdoMet</note>
    </ligand>
</feature>
<evidence type="ECO:0000256" key="5">
    <source>
        <dbReference type="ARBA" id="ARBA00023004"/>
    </source>
</evidence>
<evidence type="ECO:0000256" key="1">
    <source>
        <dbReference type="ARBA" id="ARBA00022485"/>
    </source>
</evidence>
<comment type="similarity">
    <text evidence="10">Belongs to the radical SAM superfamily. MoaA family.</text>
</comment>
<dbReference type="EMBL" id="WJBE01000017">
    <property type="protein sequence ID" value="MBC3900913.1"/>
    <property type="molecule type" value="Genomic_DNA"/>
</dbReference>
<keyword evidence="6 10" id="KW-0411">Iron-sulfur</keyword>
<dbReference type="InterPro" id="IPR040064">
    <property type="entry name" value="MoaA-like"/>
</dbReference>
<dbReference type="InterPro" id="IPR013483">
    <property type="entry name" value="MoaA"/>
</dbReference>
<dbReference type="InterPro" id="IPR050105">
    <property type="entry name" value="MoCo_biosynth_MoaA/MoaC"/>
</dbReference>
<feature type="binding site" evidence="10">
    <location>
        <position position="127"/>
    </location>
    <ligand>
        <name>GTP</name>
        <dbReference type="ChEBI" id="CHEBI:37565"/>
    </ligand>
</feature>
<feature type="binding site" evidence="10">
    <location>
        <position position="57"/>
    </location>
    <ligand>
        <name>[4Fe-4S] cluster</name>
        <dbReference type="ChEBI" id="CHEBI:49883"/>
        <label>1</label>
        <note>4Fe-4S-S-AdoMet</note>
    </ligand>
</feature>
<dbReference type="InterPro" id="IPR058240">
    <property type="entry name" value="rSAM_sf"/>
</dbReference>
<dbReference type="InterPro" id="IPR010505">
    <property type="entry name" value="MoaA_twitch"/>
</dbReference>
<dbReference type="SFLD" id="SFLDG01383">
    <property type="entry name" value="cyclic_pyranopterin_phosphate"/>
    <property type="match status" value="1"/>
</dbReference>
<feature type="binding site" evidence="10">
    <location>
        <position position="59"/>
    </location>
    <ligand>
        <name>S-adenosyl-L-methionine</name>
        <dbReference type="ChEBI" id="CHEBI:59789"/>
    </ligand>
</feature>
<dbReference type="Proteomes" id="UP000622405">
    <property type="component" value="Unassembled WGS sequence"/>
</dbReference>
<evidence type="ECO:0000256" key="3">
    <source>
        <dbReference type="ARBA" id="ARBA00022723"/>
    </source>
</evidence>
<feature type="binding site" evidence="10">
    <location>
        <position position="46"/>
    </location>
    <ligand>
        <name>GTP</name>
        <dbReference type="ChEBI" id="CHEBI:37565"/>
    </ligand>
</feature>
<keyword evidence="1 10" id="KW-0004">4Fe-4S</keyword>
<proteinExistence type="inferred from homology"/>
<dbReference type="SFLD" id="SFLDG01386">
    <property type="entry name" value="main_SPASM_domain-containing"/>
    <property type="match status" value="1"/>
</dbReference>
<keyword evidence="9 10" id="KW-0456">Lyase</keyword>
<dbReference type="InterPro" id="IPR006638">
    <property type="entry name" value="Elp3/MiaA/NifB-like_rSAM"/>
</dbReference>
<evidence type="ECO:0000256" key="7">
    <source>
        <dbReference type="ARBA" id="ARBA00023134"/>
    </source>
</evidence>
<keyword evidence="2 10" id="KW-0949">S-adenosyl-L-methionine</keyword>
<evidence type="ECO:0000256" key="9">
    <source>
        <dbReference type="ARBA" id="ARBA00023239"/>
    </source>
</evidence>
<dbReference type="SUPFAM" id="SSF102114">
    <property type="entry name" value="Radical SAM enzymes"/>
    <property type="match status" value="1"/>
</dbReference>
<keyword evidence="8 10" id="KW-0501">Molybdenum cofactor biosynthesis</keyword>
<feature type="binding site" evidence="10">
    <location>
        <position position="283"/>
    </location>
    <ligand>
        <name>[4Fe-4S] cluster</name>
        <dbReference type="ChEBI" id="CHEBI:49883"/>
        <label>2</label>
        <note>4Fe-4S-substrate</note>
    </ligand>
</feature>
<dbReference type="EC" id="4.1.99.22" evidence="10"/>
<feature type="binding site" evidence="10">
    <location>
        <position position="151"/>
    </location>
    <ligand>
        <name>S-adenosyl-L-methionine</name>
        <dbReference type="ChEBI" id="CHEBI:59789"/>
    </ligand>
</feature>
<feature type="binding site" evidence="10">
    <location>
        <position position="286"/>
    </location>
    <ligand>
        <name>[4Fe-4S] cluster</name>
        <dbReference type="ChEBI" id="CHEBI:49883"/>
        <label>2</label>
        <note>4Fe-4S-substrate</note>
    </ligand>
</feature>
<dbReference type="SMART" id="SM00729">
    <property type="entry name" value="Elp3"/>
    <property type="match status" value="1"/>
</dbReference>
<feature type="binding site" evidence="10">
    <location>
        <position position="96"/>
    </location>
    <ligand>
        <name>GTP</name>
        <dbReference type="ChEBI" id="CHEBI:37565"/>
    </ligand>
</feature>
<keyword evidence="13" id="KW-1185">Reference proteome</keyword>
<dbReference type="PANTHER" id="PTHR22960">
    <property type="entry name" value="MOLYBDOPTERIN COFACTOR SYNTHESIS PROTEIN A"/>
    <property type="match status" value="1"/>
</dbReference>
<evidence type="ECO:0000256" key="6">
    <source>
        <dbReference type="ARBA" id="ARBA00023014"/>
    </source>
</evidence>
<feature type="binding site" evidence="10">
    <location>
        <begin position="288"/>
        <end position="290"/>
    </location>
    <ligand>
        <name>GTP</name>
        <dbReference type="ChEBI" id="CHEBI:37565"/>
    </ligand>
</feature>
<dbReference type="CDD" id="cd21117">
    <property type="entry name" value="Twitch_MoaA"/>
    <property type="match status" value="1"/>
</dbReference>
<comment type="subunit">
    <text evidence="10">Monomer and homodimer.</text>
</comment>
<evidence type="ECO:0000259" key="11">
    <source>
        <dbReference type="PROSITE" id="PS51918"/>
    </source>
</evidence>
<dbReference type="CDD" id="cd01335">
    <property type="entry name" value="Radical_SAM"/>
    <property type="match status" value="1"/>
</dbReference>
<dbReference type="Pfam" id="PF04055">
    <property type="entry name" value="Radical_SAM"/>
    <property type="match status" value="1"/>
</dbReference>
<name>A0ABR6Z0F2_9FIRM</name>
<keyword evidence="5 10" id="KW-0408">Iron</keyword>
<evidence type="ECO:0000256" key="10">
    <source>
        <dbReference type="HAMAP-Rule" id="MF_01225"/>
    </source>
</evidence>